<reference evidence="1" key="1">
    <citation type="submission" date="2014-11" db="EMBL/GenBank/DDBJ databases">
        <authorList>
            <person name="Amaro Gonzalez C."/>
        </authorList>
    </citation>
    <scope>NUCLEOTIDE SEQUENCE</scope>
</reference>
<reference evidence="1" key="2">
    <citation type="journal article" date="2015" name="Fish Shellfish Immunol.">
        <title>Early steps in the European eel (Anguilla anguilla)-Vibrio vulnificus interaction in the gills: Role of the RtxA13 toxin.</title>
        <authorList>
            <person name="Callol A."/>
            <person name="Pajuelo D."/>
            <person name="Ebbesson L."/>
            <person name="Teles M."/>
            <person name="MacKenzie S."/>
            <person name="Amaro C."/>
        </authorList>
    </citation>
    <scope>NUCLEOTIDE SEQUENCE</scope>
</reference>
<dbReference type="AlphaFoldDB" id="A0A0E9UUU1"/>
<sequence length="19" mass="2245">MQTLHRKAQAGFEPRTFLL</sequence>
<proteinExistence type="predicted"/>
<protein>
    <submittedName>
        <fullName evidence="1">Uncharacterized protein</fullName>
    </submittedName>
</protein>
<name>A0A0E9UUU1_ANGAN</name>
<dbReference type="EMBL" id="GBXM01039000">
    <property type="protein sequence ID" value="JAH69577.1"/>
    <property type="molecule type" value="Transcribed_RNA"/>
</dbReference>
<organism evidence="1">
    <name type="scientific">Anguilla anguilla</name>
    <name type="common">European freshwater eel</name>
    <name type="synonym">Muraena anguilla</name>
    <dbReference type="NCBI Taxonomy" id="7936"/>
    <lineage>
        <taxon>Eukaryota</taxon>
        <taxon>Metazoa</taxon>
        <taxon>Chordata</taxon>
        <taxon>Craniata</taxon>
        <taxon>Vertebrata</taxon>
        <taxon>Euteleostomi</taxon>
        <taxon>Actinopterygii</taxon>
        <taxon>Neopterygii</taxon>
        <taxon>Teleostei</taxon>
        <taxon>Anguilliformes</taxon>
        <taxon>Anguillidae</taxon>
        <taxon>Anguilla</taxon>
    </lineage>
</organism>
<accession>A0A0E9UUU1</accession>
<evidence type="ECO:0000313" key="1">
    <source>
        <dbReference type="EMBL" id="JAH69577.1"/>
    </source>
</evidence>